<name>A0AAE4UAC7_9ACTN</name>
<evidence type="ECO:0000313" key="3">
    <source>
        <dbReference type="EMBL" id="MDV6311807.1"/>
    </source>
</evidence>
<dbReference type="AlphaFoldDB" id="A0AAE4UAC7"/>
<gene>
    <name evidence="2" type="ORF">R3P94_19705</name>
    <name evidence="3" type="ORF">R3Q15_07860</name>
</gene>
<feature type="signal peptide" evidence="1">
    <location>
        <begin position="1"/>
        <end position="33"/>
    </location>
</feature>
<dbReference type="Pfam" id="PF03583">
    <property type="entry name" value="LIP"/>
    <property type="match status" value="1"/>
</dbReference>
<keyword evidence="4" id="KW-1185">Reference proteome</keyword>
<keyword evidence="1" id="KW-0732">Signal</keyword>
<dbReference type="Gene3D" id="3.40.50.1820">
    <property type="entry name" value="alpha/beta hydrolase"/>
    <property type="match status" value="2"/>
</dbReference>
<accession>A0AAE4UAC7</accession>
<dbReference type="InterPro" id="IPR029058">
    <property type="entry name" value="AB_hydrolase_fold"/>
</dbReference>
<protein>
    <submittedName>
        <fullName evidence="3">Alpha/beta fold hydrolase</fullName>
    </submittedName>
</protein>
<dbReference type="RefSeq" id="WP_096273548.1">
    <property type="nucleotide sequence ID" value="NZ_JANJEV010000001.1"/>
</dbReference>
<dbReference type="PANTHER" id="PTHR34853:SF1">
    <property type="entry name" value="LIPASE 5"/>
    <property type="match status" value="1"/>
</dbReference>
<dbReference type="EMBL" id="JAWLKH010000005">
    <property type="protein sequence ID" value="MDV6311807.1"/>
    <property type="molecule type" value="Genomic_DNA"/>
</dbReference>
<reference evidence="3 4" key="1">
    <citation type="submission" date="2023-10" db="EMBL/GenBank/DDBJ databases">
        <title>Development of a sustainable strategy for remediation of hydrocarbon-contaminated territories based on the waste exchange concept.</title>
        <authorList>
            <person name="Krivoruchko A."/>
        </authorList>
    </citation>
    <scope>NUCLEOTIDE SEQUENCE</scope>
    <source>
        <strain evidence="2 4">IEGM 1266</strain>
        <strain evidence="3">IEGM 1279</strain>
    </source>
</reference>
<evidence type="ECO:0000313" key="2">
    <source>
        <dbReference type="EMBL" id="MDV6309495.1"/>
    </source>
</evidence>
<dbReference type="GO" id="GO:0004806">
    <property type="term" value="F:triacylglycerol lipase activity"/>
    <property type="evidence" value="ECO:0007669"/>
    <property type="project" value="InterPro"/>
</dbReference>
<proteinExistence type="predicted"/>
<dbReference type="PANTHER" id="PTHR34853">
    <property type="match status" value="1"/>
</dbReference>
<evidence type="ECO:0000313" key="5">
    <source>
        <dbReference type="Proteomes" id="UP001185922"/>
    </source>
</evidence>
<feature type="chain" id="PRO_5042224248" evidence="1">
    <location>
        <begin position="34"/>
        <end position="383"/>
    </location>
</feature>
<evidence type="ECO:0000256" key="1">
    <source>
        <dbReference type="SAM" id="SignalP"/>
    </source>
</evidence>
<dbReference type="GO" id="GO:0016042">
    <property type="term" value="P:lipid catabolic process"/>
    <property type="evidence" value="ECO:0007669"/>
    <property type="project" value="InterPro"/>
</dbReference>
<sequence>MRVLRRPLTAVLTSAVAVLVGIGSLTSTPPSTAAAPDNGFVFTTRDVPDDQLPSAAAAGTRLTYATRDQRGRPAMASGVYWVPRGTPPPGGWPVVSWAHGTVGIADECAPTKHRLGDGVEAPVRAALEAGYAVTATDYAGLGSAGETDYLGGAAAAYSVVDMIRAARSVDAALGGSWVSVGHSQGGHAALHAAHRAPSYAPELPVKGAVAIAPVSSLENLFGLFGPRVPGLGTLNVLSAPFLYTLAGLDHSQPELGVGDFLTDSGKRFLDRSRARCNGDVVDALRSVSPGSLVASSFTKDQKFRDALRAYAEVPASGYPAKVTIAHGLLDPVLPYPLSRSLRSAMSRDGTDVDLKTYARADHSSVVDGSLPDVMTAVREAFGR</sequence>
<dbReference type="Proteomes" id="UP001185779">
    <property type="component" value="Unassembled WGS sequence"/>
</dbReference>
<dbReference type="SUPFAM" id="SSF53474">
    <property type="entry name" value="alpha/beta-Hydrolases"/>
    <property type="match status" value="1"/>
</dbReference>
<dbReference type="PIRSF" id="PIRSF029171">
    <property type="entry name" value="Esterase_LipA"/>
    <property type="match status" value="1"/>
</dbReference>
<organism evidence="3 5">
    <name type="scientific">Gordonia amicalis</name>
    <dbReference type="NCBI Taxonomy" id="89053"/>
    <lineage>
        <taxon>Bacteria</taxon>
        <taxon>Bacillati</taxon>
        <taxon>Actinomycetota</taxon>
        <taxon>Actinomycetes</taxon>
        <taxon>Mycobacteriales</taxon>
        <taxon>Gordoniaceae</taxon>
        <taxon>Gordonia</taxon>
    </lineage>
</organism>
<dbReference type="InterPro" id="IPR005152">
    <property type="entry name" value="Lipase_secreted"/>
</dbReference>
<dbReference type="Proteomes" id="UP001185922">
    <property type="component" value="Unassembled WGS sequence"/>
</dbReference>
<keyword evidence="3" id="KW-0378">Hydrolase</keyword>
<dbReference type="EMBL" id="JAWLKI010000029">
    <property type="protein sequence ID" value="MDV6309495.1"/>
    <property type="molecule type" value="Genomic_DNA"/>
</dbReference>
<comment type="caution">
    <text evidence="3">The sequence shown here is derived from an EMBL/GenBank/DDBJ whole genome shotgun (WGS) entry which is preliminary data.</text>
</comment>
<evidence type="ECO:0000313" key="4">
    <source>
        <dbReference type="Proteomes" id="UP001185779"/>
    </source>
</evidence>